<accession>A0A255XVN5</accession>
<protein>
    <submittedName>
        <fullName evidence="9">ABC transporter permease</fullName>
    </submittedName>
</protein>
<evidence type="ECO:0000256" key="7">
    <source>
        <dbReference type="RuleBase" id="RU363032"/>
    </source>
</evidence>
<keyword evidence="10" id="KW-1185">Reference proteome</keyword>
<dbReference type="RefSeq" id="WP_094407565.1">
    <property type="nucleotide sequence ID" value="NZ_BMJZ01000007.1"/>
</dbReference>
<evidence type="ECO:0000256" key="3">
    <source>
        <dbReference type="ARBA" id="ARBA00022475"/>
    </source>
</evidence>
<name>A0A255XVN5_9PROT</name>
<evidence type="ECO:0000256" key="2">
    <source>
        <dbReference type="ARBA" id="ARBA00022448"/>
    </source>
</evidence>
<sequence>MNRVSHALSRSLPLVFVLAVLALVWLAASVWLNAPQITDLWQRNGKTAWTTAELIDAAWSQERPLLPAPQQIYADLAKSFSARLDSPRNLLFHTWVTGSAMASGFGLGVLLGIILALGIVHVRTLEKSLMPWVIASQTVPILAIAPMIVVVLGNLGLTGLLPKAVIAMYLCFFPITIGLVKGLRSPDPLQLDLMRTYSASPSQTFWKLRWPAAMPFLFTSLKVAISIALVGAIVGELPTGAQAGLGARLLAGSYYGQTIQIWSALVVSAILGMALVALIGLIERFALSYQAAPKAAGGAK</sequence>
<feature type="transmembrane region" description="Helical" evidence="7">
    <location>
        <begin position="216"/>
        <end position="239"/>
    </location>
</feature>
<feature type="transmembrane region" description="Helical" evidence="7">
    <location>
        <begin position="164"/>
        <end position="183"/>
    </location>
</feature>
<dbReference type="GO" id="GO:0005886">
    <property type="term" value="C:plasma membrane"/>
    <property type="evidence" value="ECO:0007669"/>
    <property type="project" value="UniProtKB-SubCell"/>
</dbReference>
<proteinExistence type="inferred from homology"/>
<comment type="similarity">
    <text evidence="7">Belongs to the binding-protein-dependent transport system permease family.</text>
</comment>
<evidence type="ECO:0000313" key="10">
    <source>
        <dbReference type="Proteomes" id="UP000216361"/>
    </source>
</evidence>
<dbReference type="CDD" id="cd06261">
    <property type="entry name" value="TM_PBP2"/>
    <property type="match status" value="1"/>
</dbReference>
<dbReference type="PANTHER" id="PTHR30151:SF20">
    <property type="entry name" value="ABC TRANSPORTER PERMEASE PROTEIN HI_0355-RELATED"/>
    <property type="match status" value="1"/>
</dbReference>
<evidence type="ECO:0000313" key="9">
    <source>
        <dbReference type="EMBL" id="OYQ20983.1"/>
    </source>
</evidence>
<dbReference type="Proteomes" id="UP000216361">
    <property type="component" value="Unassembled WGS sequence"/>
</dbReference>
<feature type="transmembrane region" description="Helical" evidence="7">
    <location>
        <begin position="132"/>
        <end position="152"/>
    </location>
</feature>
<comment type="caution">
    <text evidence="9">The sequence shown here is derived from an EMBL/GenBank/DDBJ whole genome shotgun (WGS) entry which is preliminary data.</text>
</comment>
<evidence type="ECO:0000256" key="4">
    <source>
        <dbReference type="ARBA" id="ARBA00022692"/>
    </source>
</evidence>
<feature type="transmembrane region" description="Helical" evidence="7">
    <location>
        <begin position="259"/>
        <end position="282"/>
    </location>
</feature>
<keyword evidence="5 7" id="KW-1133">Transmembrane helix</keyword>
<dbReference type="PANTHER" id="PTHR30151">
    <property type="entry name" value="ALKANE SULFONATE ABC TRANSPORTER-RELATED, MEMBRANE SUBUNIT"/>
    <property type="match status" value="1"/>
</dbReference>
<dbReference type="Gene3D" id="1.10.3720.10">
    <property type="entry name" value="MetI-like"/>
    <property type="match status" value="1"/>
</dbReference>
<feature type="transmembrane region" description="Helical" evidence="7">
    <location>
        <begin position="95"/>
        <end position="120"/>
    </location>
</feature>
<dbReference type="EMBL" id="NOXS01000025">
    <property type="protein sequence ID" value="OYQ20983.1"/>
    <property type="molecule type" value="Genomic_DNA"/>
</dbReference>
<organism evidence="9 10">
    <name type="scientific">Elstera cyanobacteriorum</name>
    <dbReference type="NCBI Taxonomy" id="2022747"/>
    <lineage>
        <taxon>Bacteria</taxon>
        <taxon>Pseudomonadati</taxon>
        <taxon>Pseudomonadota</taxon>
        <taxon>Alphaproteobacteria</taxon>
        <taxon>Rhodospirillales</taxon>
        <taxon>Rhodospirillaceae</taxon>
        <taxon>Elstera</taxon>
    </lineage>
</organism>
<evidence type="ECO:0000256" key="5">
    <source>
        <dbReference type="ARBA" id="ARBA00022989"/>
    </source>
</evidence>
<dbReference type="Pfam" id="PF00528">
    <property type="entry name" value="BPD_transp_1"/>
    <property type="match status" value="1"/>
</dbReference>
<dbReference type="InterPro" id="IPR000515">
    <property type="entry name" value="MetI-like"/>
</dbReference>
<evidence type="ECO:0000256" key="6">
    <source>
        <dbReference type="ARBA" id="ARBA00023136"/>
    </source>
</evidence>
<keyword evidence="4 7" id="KW-0812">Transmembrane</keyword>
<keyword evidence="3" id="KW-1003">Cell membrane</keyword>
<keyword evidence="6 7" id="KW-0472">Membrane</keyword>
<dbReference type="OrthoDB" id="4926350at2"/>
<gene>
    <name evidence="9" type="ORF">CHR90_03370</name>
</gene>
<evidence type="ECO:0000256" key="1">
    <source>
        <dbReference type="ARBA" id="ARBA00004651"/>
    </source>
</evidence>
<dbReference type="GO" id="GO:0055085">
    <property type="term" value="P:transmembrane transport"/>
    <property type="evidence" value="ECO:0007669"/>
    <property type="project" value="InterPro"/>
</dbReference>
<evidence type="ECO:0000259" key="8">
    <source>
        <dbReference type="PROSITE" id="PS50928"/>
    </source>
</evidence>
<feature type="transmembrane region" description="Helical" evidence="7">
    <location>
        <begin position="12"/>
        <end position="32"/>
    </location>
</feature>
<comment type="subcellular location">
    <subcellularLocation>
        <location evidence="1 7">Cell membrane</location>
        <topology evidence="1 7">Multi-pass membrane protein</topology>
    </subcellularLocation>
</comment>
<keyword evidence="2 7" id="KW-0813">Transport</keyword>
<feature type="domain" description="ABC transmembrane type-1" evidence="8">
    <location>
        <begin position="90"/>
        <end position="283"/>
    </location>
</feature>
<dbReference type="PROSITE" id="PS50928">
    <property type="entry name" value="ABC_TM1"/>
    <property type="match status" value="1"/>
</dbReference>
<dbReference type="AlphaFoldDB" id="A0A255XVN5"/>
<dbReference type="SUPFAM" id="SSF161098">
    <property type="entry name" value="MetI-like"/>
    <property type="match status" value="1"/>
</dbReference>
<dbReference type="InterPro" id="IPR035906">
    <property type="entry name" value="MetI-like_sf"/>
</dbReference>
<reference evidence="9 10" key="1">
    <citation type="submission" date="2017-07" db="EMBL/GenBank/DDBJ databases">
        <title>Elstera cyanobacteriorum sp. nov., a novel bacterium isolated from cyanobacterial aggregates in a eutrophic lake.</title>
        <authorList>
            <person name="Cai H."/>
        </authorList>
    </citation>
    <scope>NUCLEOTIDE SEQUENCE [LARGE SCALE GENOMIC DNA]</scope>
    <source>
        <strain evidence="9 10">TH019</strain>
    </source>
</reference>